<proteinExistence type="predicted"/>
<evidence type="ECO:0000313" key="1">
    <source>
        <dbReference type="EMBL" id="MEA0975970.1"/>
    </source>
</evidence>
<accession>A0ABU5NIU8</accession>
<keyword evidence="2" id="KW-1185">Reference proteome</keyword>
<dbReference type="Proteomes" id="UP001289615">
    <property type="component" value="Unassembled WGS sequence"/>
</dbReference>
<organism evidence="1 2">
    <name type="scientific">Lysinibacillus irui</name>
    <dbReference type="NCBI Taxonomy" id="2998077"/>
    <lineage>
        <taxon>Bacteria</taxon>
        <taxon>Bacillati</taxon>
        <taxon>Bacillota</taxon>
        <taxon>Bacilli</taxon>
        <taxon>Bacillales</taxon>
        <taxon>Bacillaceae</taxon>
        <taxon>Lysinibacillus</taxon>
    </lineage>
</organism>
<gene>
    <name evidence="1" type="ORF">U6C28_06620</name>
</gene>
<dbReference type="EMBL" id="JAXUIA010000003">
    <property type="protein sequence ID" value="MEA0975970.1"/>
    <property type="molecule type" value="Genomic_DNA"/>
</dbReference>
<comment type="caution">
    <text evidence="1">The sequence shown here is derived from an EMBL/GenBank/DDBJ whole genome shotgun (WGS) entry which is preliminary data.</text>
</comment>
<evidence type="ECO:0000313" key="2">
    <source>
        <dbReference type="Proteomes" id="UP001289615"/>
    </source>
</evidence>
<sequence>MIKLIEIGVCKFKDRFMIEALVSRIEGQKGRSGKKRGYENVQFCYDSVFEAAFAYLVENHDFFYARSIYAFNDGMEKYELHRRGANYEASSVIYLLSSVHRDVHKPYYRVNGPNEAIGYIVWDSYRNKQEIAKEYGLSKEQLEIAIANGEFEYEGIILSIKYISSSIEPSLLKWLEKERELLKRQKNQLSNPNISIDKKINTERSIIDTLALIEEYERLILEDEKHNDRVVALKGKCPI</sequence>
<name>A0ABU5NIU8_9BACI</name>
<dbReference type="RefSeq" id="WP_322611100.1">
    <property type="nucleotide sequence ID" value="NZ_JAXLNX010000006.1"/>
</dbReference>
<reference evidence="1 2" key="1">
    <citation type="submission" date="2023-12" db="EMBL/GenBank/DDBJ databases">
        <title>Genome comparison identifies genes involved in endophytic behavior of Lysinibacillus irui and provides insights into its role as a plant-growth promoting bacterium.</title>
        <authorList>
            <person name="Hilario S."/>
            <person name="Matos I."/>
            <person name="Goncalves M.F.M."/>
            <person name="Pardo C.A."/>
            <person name="Santos M.J."/>
        </authorList>
    </citation>
    <scope>NUCLEOTIDE SEQUENCE [LARGE SCALE GENOMIC DNA]</scope>
    <source>
        <strain evidence="1 2">B3</strain>
    </source>
</reference>
<protein>
    <submittedName>
        <fullName evidence="1">Uncharacterized protein</fullName>
    </submittedName>
</protein>